<dbReference type="PANTHER" id="PTHR42738:SF7">
    <property type="entry name" value="HYDROXYMETHYLGLUTARYL-COA LYASE"/>
    <property type="match status" value="1"/>
</dbReference>
<dbReference type="HOGENOM" id="CLU_022138_3_2_9"/>
<comment type="similarity">
    <text evidence="1">Belongs to the HMG-CoA lyase family.</text>
</comment>
<dbReference type="NCBIfam" id="NF004283">
    <property type="entry name" value="PRK05692.1"/>
    <property type="match status" value="1"/>
</dbReference>
<organism evidence="5 6">
    <name type="scientific">Alkaliphilus oremlandii (strain OhILAs)</name>
    <name type="common">Clostridium oremlandii (strain OhILAs)</name>
    <dbReference type="NCBI Taxonomy" id="350688"/>
    <lineage>
        <taxon>Bacteria</taxon>
        <taxon>Bacillati</taxon>
        <taxon>Bacillota</taxon>
        <taxon>Clostridia</taxon>
        <taxon>Peptostreptococcales</taxon>
        <taxon>Natronincolaceae</taxon>
        <taxon>Alkaliphilus</taxon>
    </lineage>
</organism>
<evidence type="ECO:0000256" key="1">
    <source>
        <dbReference type="ARBA" id="ARBA00009405"/>
    </source>
</evidence>
<evidence type="ECO:0000256" key="2">
    <source>
        <dbReference type="ARBA" id="ARBA00022723"/>
    </source>
</evidence>
<keyword evidence="5" id="KW-0670">Pyruvate</keyword>
<dbReference type="GO" id="GO:0006552">
    <property type="term" value="P:L-leucine catabolic process"/>
    <property type="evidence" value="ECO:0007669"/>
    <property type="project" value="TreeGrafter"/>
</dbReference>
<dbReference type="FunFam" id="3.20.20.70:FF:000071">
    <property type="entry name" value="Hydroxymethylglutaryl-CoA lyase"/>
    <property type="match status" value="1"/>
</dbReference>
<dbReference type="GO" id="GO:0016740">
    <property type="term" value="F:transferase activity"/>
    <property type="evidence" value="ECO:0007669"/>
    <property type="project" value="UniProtKB-KW"/>
</dbReference>
<dbReference type="PROSITE" id="PS50991">
    <property type="entry name" value="PYR_CT"/>
    <property type="match status" value="1"/>
</dbReference>
<evidence type="ECO:0000313" key="5">
    <source>
        <dbReference type="EMBL" id="ABW18366.1"/>
    </source>
</evidence>
<dbReference type="Gene3D" id="3.20.20.70">
    <property type="entry name" value="Aldolase class I"/>
    <property type="match status" value="1"/>
</dbReference>
<dbReference type="Pfam" id="PF00682">
    <property type="entry name" value="HMGL-like"/>
    <property type="match status" value="1"/>
</dbReference>
<dbReference type="InterPro" id="IPR000891">
    <property type="entry name" value="PYR_CT"/>
</dbReference>
<dbReference type="EMBL" id="CP000853">
    <property type="protein sequence ID" value="ABW18366.1"/>
    <property type="molecule type" value="Genomic_DNA"/>
</dbReference>
<keyword evidence="3" id="KW-0456">Lyase</keyword>
<dbReference type="KEGG" id="aoe:Clos_0815"/>
<dbReference type="OrthoDB" id="9784013at2"/>
<keyword evidence="2" id="KW-0479">Metal-binding</keyword>
<accession>A8MEN7</accession>
<dbReference type="GO" id="GO:0046872">
    <property type="term" value="F:metal ion binding"/>
    <property type="evidence" value="ECO:0007669"/>
    <property type="project" value="UniProtKB-KW"/>
</dbReference>
<dbReference type="GO" id="GO:0046951">
    <property type="term" value="P:ketone body biosynthetic process"/>
    <property type="evidence" value="ECO:0007669"/>
    <property type="project" value="TreeGrafter"/>
</dbReference>
<dbReference type="CDD" id="cd07938">
    <property type="entry name" value="DRE_TIM_HMGL"/>
    <property type="match status" value="1"/>
</dbReference>
<dbReference type="Proteomes" id="UP000000269">
    <property type="component" value="Chromosome"/>
</dbReference>
<sequence length="306" mass="33501">MIIPKSVEILEVCPRDGFQNVKDFIATEDKIAIVERLIDANFKRIELGSFVSPKAIPQMADTKEVVAAAKQYAVDQDIKFVALVPNARGVESAIAAGVDQITYVISASESHNKANVNRTVAESMEQYEALIKEYKGDIDFRLGLATTFGCPFGDEVKIERIQEMCKWAFDLGTVEILMADTVGLGNPKKVSEVMRTLVNEFGPEKFVMHLHDTRGLALANTLAAMQYGITKFESATGGLGGCPFAPGASGNAATEDLYYMLSEMGIETNIEIEKVYEAIQLIKDKVNTTIVSHLAPLYKGNVCKDM</sequence>
<evidence type="ECO:0000259" key="4">
    <source>
        <dbReference type="PROSITE" id="PS50991"/>
    </source>
</evidence>
<dbReference type="SUPFAM" id="SSF51569">
    <property type="entry name" value="Aldolase"/>
    <property type="match status" value="1"/>
</dbReference>
<dbReference type="InterPro" id="IPR043594">
    <property type="entry name" value="HMGL"/>
</dbReference>
<gene>
    <name evidence="5" type="ordered locus">Clos_0815</name>
</gene>
<proteinExistence type="inferred from homology"/>
<dbReference type="STRING" id="350688.Clos_0815"/>
<reference evidence="6" key="1">
    <citation type="submission" date="2007-10" db="EMBL/GenBank/DDBJ databases">
        <title>Complete genome of Alkaliphilus oremlandii OhILAs.</title>
        <authorList>
            <person name="Copeland A."/>
            <person name="Lucas S."/>
            <person name="Lapidus A."/>
            <person name="Barry K."/>
            <person name="Detter J.C."/>
            <person name="Glavina del Rio T."/>
            <person name="Hammon N."/>
            <person name="Israni S."/>
            <person name="Dalin E."/>
            <person name="Tice H."/>
            <person name="Pitluck S."/>
            <person name="Chain P."/>
            <person name="Malfatti S."/>
            <person name="Shin M."/>
            <person name="Vergez L."/>
            <person name="Schmutz J."/>
            <person name="Larimer F."/>
            <person name="Land M."/>
            <person name="Hauser L."/>
            <person name="Kyrpides N."/>
            <person name="Mikhailova N."/>
            <person name="Stolz J.F."/>
            <person name="Dawson A."/>
            <person name="Fisher E."/>
            <person name="Crable B."/>
            <person name="Perera E."/>
            <person name="Lisak J."/>
            <person name="Ranganathan M."/>
            <person name="Basu P."/>
            <person name="Richardson P."/>
        </authorList>
    </citation>
    <scope>NUCLEOTIDE SEQUENCE [LARGE SCALE GENOMIC DNA]</scope>
    <source>
        <strain evidence="6">OhILAs</strain>
    </source>
</reference>
<dbReference type="PANTHER" id="PTHR42738">
    <property type="entry name" value="HYDROXYMETHYLGLUTARYL-COA LYASE"/>
    <property type="match status" value="1"/>
</dbReference>
<keyword evidence="6" id="KW-1185">Reference proteome</keyword>
<protein>
    <submittedName>
        <fullName evidence="5">Pyruvate carboxyltransferase</fullName>
    </submittedName>
</protein>
<evidence type="ECO:0000256" key="3">
    <source>
        <dbReference type="ARBA" id="ARBA00023239"/>
    </source>
</evidence>
<dbReference type="eggNOG" id="COG0119">
    <property type="taxonomic scope" value="Bacteria"/>
</dbReference>
<dbReference type="RefSeq" id="WP_012158678.1">
    <property type="nucleotide sequence ID" value="NC_009922.1"/>
</dbReference>
<evidence type="ECO:0000313" key="6">
    <source>
        <dbReference type="Proteomes" id="UP000000269"/>
    </source>
</evidence>
<dbReference type="GO" id="GO:0004419">
    <property type="term" value="F:hydroxymethylglutaryl-CoA lyase activity"/>
    <property type="evidence" value="ECO:0007669"/>
    <property type="project" value="TreeGrafter"/>
</dbReference>
<name>A8MEN7_ALKOO</name>
<dbReference type="InterPro" id="IPR013785">
    <property type="entry name" value="Aldolase_TIM"/>
</dbReference>
<dbReference type="AlphaFoldDB" id="A8MEN7"/>
<feature type="domain" description="Pyruvate carboxyltransferase" evidence="4">
    <location>
        <begin position="7"/>
        <end position="276"/>
    </location>
</feature>
<keyword evidence="5" id="KW-0808">Transferase</keyword>